<protein>
    <recommendedName>
        <fullName evidence="4">SH2 domain-containing protein</fullName>
    </recommendedName>
</protein>
<evidence type="ECO:0000256" key="3">
    <source>
        <dbReference type="SAM" id="MobiDB-lite"/>
    </source>
</evidence>
<proteinExistence type="predicted"/>
<evidence type="ECO:0000259" key="4">
    <source>
        <dbReference type="PROSITE" id="PS50001"/>
    </source>
</evidence>
<dbReference type="SUPFAM" id="SSF50044">
    <property type="entry name" value="SH3-domain"/>
    <property type="match status" value="1"/>
</dbReference>
<dbReference type="PANTHER" id="PTHR45818">
    <property type="entry name" value="PROTEIN VAV"/>
    <property type="match status" value="1"/>
</dbReference>
<evidence type="ECO:0000256" key="2">
    <source>
        <dbReference type="PROSITE-ProRule" id="PRU00191"/>
    </source>
</evidence>
<dbReference type="Pfam" id="PF00018">
    <property type="entry name" value="SH3_1"/>
    <property type="match status" value="1"/>
</dbReference>
<name>A0A8C3KJC1_9CHAR</name>
<dbReference type="SUPFAM" id="SSF55550">
    <property type="entry name" value="SH2 domain"/>
    <property type="match status" value="1"/>
</dbReference>
<dbReference type="PANTHER" id="PTHR45818:SF2">
    <property type="entry name" value="PROTO-ONCOGENE VAV"/>
    <property type="match status" value="1"/>
</dbReference>
<dbReference type="GO" id="GO:0016477">
    <property type="term" value="P:cell migration"/>
    <property type="evidence" value="ECO:0007669"/>
    <property type="project" value="TreeGrafter"/>
</dbReference>
<evidence type="ECO:0000313" key="5">
    <source>
        <dbReference type="Ensembl" id="ENSCPGP00000024711.1"/>
    </source>
</evidence>
<accession>A0A8C3KJC1</accession>
<dbReference type="AlphaFoldDB" id="A0A8C3KJC1"/>
<organism evidence="5 6">
    <name type="scientific">Calidris pygmaea</name>
    <name type="common">Spoon-billed sandpiper</name>
    <dbReference type="NCBI Taxonomy" id="425635"/>
    <lineage>
        <taxon>Eukaryota</taxon>
        <taxon>Metazoa</taxon>
        <taxon>Chordata</taxon>
        <taxon>Craniata</taxon>
        <taxon>Vertebrata</taxon>
        <taxon>Euteleostomi</taxon>
        <taxon>Archelosauria</taxon>
        <taxon>Archosauria</taxon>
        <taxon>Dinosauria</taxon>
        <taxon>Saurischia</taxon>
        <taxon>Theropoda</taxon>
        <taxon>Coelurosauria</taxon>
        <taxon>Aves</taxon>
        <taxon>Neognathae</taxon>
        <taxon>Neoaves</taxon>
        <taxon>Charadriiformes</taxon>
        <taxon>Scolopacidae</taxon>
        <taxon>Calidris</taxon>
    </lineage>
</organism>
<keyword evidence="6" id="KW-1185">Reference proteome</keyword>
<dbReference type="PROSITE" id="PS50001">
    <property type="entry name" value="SH2"/>
    <property type="match status" value="1"/>
</dbReference>
<dbReference type="Ensembl" id="ENSCPGT00000026985.1">
    <property type="protein sequence ID" value="ENSCPGP00000024711.1"/>
    <property type="gene ID" value="ENSCPGG00000017019.1"/>
</dbReference>
<feature type="region of interest" description="Disordered" evidence="3">
    <location>
        <begin position="36"/>
        <end position="109"/>
    </location>
</feature>
<reference evidence="5" key="2">
    <citation type="submission" date="2025-09" db="UniProtKB">
        <authorList>
            <consortium name="Ensembl"/>
        </authorList>
    </citation>
    <scope>IDENTIFICATION</scope>
</reference>
<dbReference type="Proteomes" id="UP000694419">
    <property type="component" value="Unplaced"/>
</dbReference>
<dbReference type="Gene3D" id="2.30.30.40">
    <property type="entry name" value="SH3 Domains"/>
    <property type="match status" value="1"/>
</dbReference>
<evidence type="ECO:0000313" key="6">
    <source>
        <dbReference type="Proteomes" id="UP000694419"/>
    </source>
</evidence>
<dbReference type="GO" id="GO:0005085">
    <property type="term" value="F:guanyl-nucleotide exchange factor activity"/>
    <property type="evidence" value="ECO:0007669"/>
    <property type="project" value="TreeGrafter"/>
</dbReference>
<evidence type="ECO:0000256" key="1">
    <source>
        <dbReference type="ARBA" id="ARBA00022443"/>
    </source>
</evidence>
<keyword evidence="2" id="KW-0727">SH2 domain</keyword>
<dbReference type="InterPro" id="IPR000980">
    <property type="entry name" value="SH2"/>
</dbReference>
<dbReference type="InterPro" id="IPR001452">
    <property type="entry name" value="SH3_domain"/>
</dbReference>
<dbReference type="InterPro" id="IPR036028">
    <property type="entry name" value="SH3-like_dom_sf"/>
</dbReference>
<keyword evidence="1" id="KW-0728">SH3 domain</keyword>
<dbReference type="Gene3D" id="3.30.505.10">
    <property type="entry name" value="SH2 domain"/>
    <property type="match status" value="1"/>
</dbReference>
<dbReference type="GO" id="GO:0005737">
    <property type="term" value="C:cytoplasm"/>
    <property type="evidence" value="ECO:0007669"/>
    <property type="project" value="TreeGrafter"/>
</dbReference>
<dbReference type="InterPro" id="IPR036860">
    <property type="entry name" value="SH2_dom_sf"/>
</dbReference>
<feature type="domain" description="SH2" evidence="4">
    <location>
        <begin position="48"/>
        <end position="164"/>
    </location>
</feature>
<sequence>MSPPKSPSHHPIDPWGLHPSWWPPIASFILVAPPSPHFPPQNRPPGGWHFGGGGWGVSQAPHNSQNPPGSPAPWIGGRPSRSWPHGATGPSWCGNGPRTGGSSPSASSRFRGEVKHIKVLTAEGLYRVTEKKVFKGLVELVEFYQRSSLKDCFKALDTALEVPFKEPHSGDGARPPGSLRTFGAAKARYDFCARDRRELSLRQGDVVRVLSKKGHPGFYPKYLIFAEFSSFI</sequence>
<reference evidence="5" key="1">
    <citation type="submission" date="2025-08" db="UniProtKB">
        <authorList>
            <consortium name="Ensembl"/>
        </authorList>
    </citation>
    <scope>IDENTIFICATION</scope>
</reference>